<dbReference type="RefSeq" id="WP_133528226.1">
    <property type="nucleotide sequence ID" value="NZ_SNXO01000012.1"/>
</dbReference>
<accession>A0A4R6Q630</accession>
<keyword evidence="9" id="KW-0378">Hydrolase</keyword>
<comment type="caution">
    <text evidence="9">The sequence shown here is derived from an EMBL/GenBank/DDBJ whole genome shotgun (WGS) entry which is preliminary data.</text>
</comment>
<feature type="domain" description="Clp ATPase C-terminal" evidence="8">
    <location>
        <begin position="380"/>
        <end position="472"/>
    </location>
</feature>
<dbReference type="SUPFAM" id="SSF52540">
    <property type="entry name" value="P-loop containing nucleoside triphosphate hydrolases"/>
    <property type="match status" value="1"/>
</dbReference>
<dbReference type="Pfam" id="PF07724">
    <property type="entry name" value="AAA_2"/>
    <property type="match status" value="1"/>
</dbReference>
<dbReference type="InterPro" id="IPR027417">
    <property type="entry name" value="P-loop_NTPase"/>
</dbReference>
<keyword evidence="5" id="KW-0963">Cytoplasm</keyword>
<dbReference type="InterPro" id="IPR003593">
    <property type="entry name" value="AAA+_ATPase"/>
</dbReference>
<dbReference type="GO" id="GO:0043335">
    <property type="term" value="P:protein unfolding"/>
    <property type="evidence" value="ECO:0007669"/>
    <property type="project" value="UniProtKB-UniRule"/>
</dbReference>
<dbReference type="AlphaFoldDB" id="A0A4R6Q630"/>
<dbReference type="GO" id="GO:0005524">
    <property type="term" value="F:ATP binding"/>
    <property type="evidence" value="ECO:0007669"/>
    <property type="project" value="UniProtKB-UniRule"/>
</dbReference>
<keyword evidence="3 5" id="KW-0067">ATP-binding</keyword>
<name>A0A4R6Q630_9FIRM</name>
<dbReference type="FunFam" id="3.40.50.300:FF:000220">
    <property type="entry name" value="ATP-dependent protease ATPase subunit HslU"/>
    <property type="match status" value="1"/>
</dbReference>
<dbReference type="GO" id="GO:0008233">
    <property type="term" value="F:peptidase activity"/>
    <property type="evidence" value="ECO:0007669"/>
    <property type="project" value="UniProtKB-KW"/>
</dbReference>
<evidence type="ECO:0000259" key="7">
    <source>
        <dbReference type="SMART" id="SM00382"/>
    </source>
</evidence>
<dbReference type="PANTHER" id="PTHR48102">
    <property type="entry name" value="ATP-DEPENDENT CLP PROTEASE ATP-BINDING SUBUNIT CLPX-LIKE, MITOCHONDRIAL-RELATED"/>
    <property type="match status" value="1"/>
</dbReference>
<dbReference type="HAMAP" id="MF_00249">
    <property type="entry name" value="HslU"/>
    <property type="match status" value="1"/>
</dbReference>
<dbReference type="OrthoDB" id="9804062at2"/>
<evidence type="ECO:0000256" key="5">
    <source>
        <dbReference type="HAMAP-Rule" id="MF_00249"/>
    </source>
</evidence>
<dbReference type="SMART" id="SM01086">
    <property type="entry name" value="ClpB_D2-small"/>
    <property type="match status" value="1"/>
</dbReference>
<evidence type="ECO:0000256" key="6">
    <source>
        <dbReference type="SAM" id="MobiDB-lite"/>
    </source>
</evidence>
<keyword evidence="2 5" id="KW-0547">Nucleotide-binding</keyword>
<evidence type="ECO:0000313" key="10">
    <source>
        <dbReference type="Proteomes" id="UP000295500"/>
    </source>
</evidence>
<dbReference type="InterPro" id="IPR003959">
    <property type="entry name" value="ATPase_AAA_core"/>
</dbReference>
<dbReference type="GO" id="GO:0016887">
    <property type="term" value="F:ATP hydrolysis activity"/>
    <property type="evidence" value="ECO:0007669"/>
    <property type="project" value="InterPro"/>
</dbReference>
<evidence type="ECO:0000256" key="1">
    <source>
        <dbReference type="ARBA" id="ARBA00009771"/>
    </source>
</evidence>
<proteinExistence type="inferred from homology"/>
<keyword evidence="10" id="KW-1185">Reference proteome</keyword>
<reference evidence="9 10" key="1">
    <citation type="submission" date="2019-03" db="EMBL/GenBank/DDBJ databases">
        <title>Genomic Encyclopedia of Type Strains, Phase IV (KMG-IV): sequencing the most valuable type-strain genomes for metagenomic binning, comparative biology and taxonomic classification.</title>
        <authorList>
            <person name="Goeker M."/>
        </authorList>
    </citation>
    <scope>NUCLEOTIDE SEQUENCE [LARGE SCALE GENOMIC DNA]</scope>
    <source>
        <strain evidence="9 10">DSM 28287</strain>
    </source>
</reference>
<comment type="similarity">
    <text evidence="1 5">Belongs to the ClpX chaperone family. HslU subfamily.</text>
</comment>
<comment type="subunit">
    <text evidence="5">A double ring-shaped homohexamer of HslV is capped on each side by a ring-shaped HslU homohexamer. The assembly of the HslU/HslV complex is dependent on binding of ATP.</text>
</comment>
<dbReference type="GO" id="GO:0009376">
    <property type="term" value="C:HslUV protease complex"/>
    <property type="evidence" value="ECO:0007669"/>
    <property type="project" value="UniProtKB-UniRule"/>
</dbReference>
<keyword evidence="4 5" id="KW-0143">Chaperone</keyword>
<dbReference type="Pfam" id="PF10431">
    <property type="entry name" value="ClpB_D2-small"/>
    <property type="match status" value="1"/>
</dbReference>
<feature type="region of interest" description="Disordered" evidence="6">
    <location>
        <begin position="177"/>
        <end position="197"/>
    </location>
</feature>
<feature type="binding site" evidence="5">
    <location>
        <position position="438"/>
    </location>
    <ligand>
        <name>ATP</name>
        <dbReference type="ChEBI" id="CHEBI:30616"/>
    </ligand>
</feature>
<dbReference type="InterPro" id="IPR019489">
    <property type="entry name" value="Clp_ATPase_C"/>
</dbReference>
<dbReference type="InterPro" id="IPR050052">
    <property type="entry name" value="ATP-dep_Clp_protease_ClpX"/>
</dbReference>
<dbReference type="GO" id="GO:0036402">
    <property type="term" value="F:proteasome-activating activity"/>
    <property type="evidence" value="ECO:0007669"/>
    <property type="project" value="UniProtKB-UniRule"/>
</dbReference>
<keyword evidence="9" id="KW-0645">Protease</keyword>
<protein>
    <recommendedName>
        <fullName evidence="5">ATP-dependent protease ATPase subunit HslU</fullName>
    </recommendedName>
    <alternativeName>
        <fullName evidence="5">Unfoldase HslU</fullName>
    </alternativeName>
</protein>
<feature type="binding site" evidence="5">
    <location>
        <position position="301"/>
    </location>
    <ligand>
        <name>ATP</name>
        <dbReference type="ChEBI" id="CHEBI:30616"/>
    </ligand>
</feature>
<dbReference type="EMBL" id="SNXO01000012">
    <property type="protein sequence ID" value="TDP57485.1"/>
    <property type="molecule type" value="Genomic_DNA"/>
</dbReference>
<dbReference type="Gene3D" id="3.40.50.300">
    <property type="entry name" value="P-loop containing nucleotide triphosphate hydrolases"/>
    <property type="match status" value="2"/>
</dbReference>
<dbReference type="NCBIfam" id="NF003544">
    <property type="entry name" value="PRK05201.1"/>
    <property type="match status" value="1"/>
</dbReference>
<feature type="binding site" evidence="5">
    <location>
        <begin position="74"/>
        <end position="79"/>
    </location>
    <ligand>
        <name>ATP</name>
        <dbReference type="ChEBI" id="CHEBI:30616"/>
    </ligand>
</feature>
<organism evidence="9 10">
    <name type="scientific">Aminicella lysinilytica</name>
    <dbReference type="NCBI Taxonomy" id="433323"/>
    <lineage>
        <taxon>Bacteria</taxon>
        <taxon>Bacillati</taxon>
        <taxon>Bacillota</taxon>
        <taxon>Clostridia</taxon>
        <taxon>Peptostreptococcales</taxon>
        <taxon>Anaerovoracaceae</taxon>
        <taxon>Aminicella</taxon>
    </lineage>
</organism>
<dbReference type="NCBIfam" id="TIGR00390">
    <property type="entry name" value="hslU"/>
    <property type="match status" value="1"/>
</dbReference>
<dbReference type="Proteomes" id="UP000295500">
    <property type="component" value="Unassembled WGS sequence"/>
</dbReference>
<dbReference type="SMART" id="SM00382">
    <property type="entry name" value="AAA"/>
    <property type="match status" value="1"/>
</dbReference>
<feature type="compositionally biased region" description="Basic and acidic residues" evidence="6">
    <location>
        <begin position="181"/>
        <end position="197"/>
    </location>
</feature>
<evidence type="ECO:0000256" key="4">
    <source>
        <dbReference type="ARBA" id="ARBA00023186"/>
    </source>
</evidence>
<evidence type="ECO:0000259" key="8">
    <source>
        <dbReference type="SMART" id="SM01086"/>
    </source>
</evidence>
<sequence length="489" mass="55078">METAIQSIAPKETKVQSMTPKEIVAELDKYIIGQDEAKKSVAIALRNRYRRSLLPEEMREEITPKNILMMGPTGCGKTEIARRLAKLMKAPFVKVEATKFTEVGYVGRDVDSMIRDLAEASIRITKSAKLEEKYDIADKIAEEKIIEAIIPGNKKKEAGQKPSNPFDFIMNSGGYQSQKQQYEEGQDKKNEEAKPASDIEMAREQVKQQLEQGLLEEQFIEIEVADAPKGNQLDMSNEGMSIAIGNIFGDMMPQKTKKKRVRVKDARKILREQEAQNLLDMDQVADEALENAEQNGIIFIDEIDKIASSGGYSGADVSREGVQRDILPIVEGSVVNTKYGPMKTDHILFIGAGAFHTSKPTDLIPELQGRFPIRVELNNLDKEDFVKILTVPENAITKQQQALLATEGINLEFTDDSIDEIAEMSFLMNEQTENIGARRLYTILEKLLEDISFEIPETGDDGKISIDREFVQSKFEDTIRRDDMDKYIL</sequence>
<dbReference type="Pfam" id="PF00004">
    <property type="entry name" value="AAA"/>
    <property type="match status" value="1"/>
</dbReference>
<comment type="subcellular location">
    <subcellularLocation>
        <location evidence="5">Cytoplasm</location>
    </subcellularLocation>
</comment>
<evidence type="ECO:0000313" key="9">
    <source>
        <dbReference type="EMBL" id="TDP57485.1"/>
    </source>
</evidence>
<dbReference type="Gene3D" id="1.10.8.60">
    <property type="match status" value="1"/>
</dbReference>
<comment type="function">
    <text evidence="5">ATPase subunit of a proteasome-like degradation complex; this subunit has chaperone activity. The binding of ATP and its subsequent hydrolysis by HslU are essential for unfolding of protein substrates subsequently hydrolyzed by HslV. HslU recognizes the N-terminal part of its protein substrates and unfolds these before they are guided to HslV for hydrolysis.</text>
</comment>
<feature type="domain" description="AAA+ ATPase" evidence="7">
    <location>
        <begin position="63"/>
        <end position="381"/>
    </location>
</feature>
<evidence type="ECO:0000256" key="3">
    <source>
        <dbReference type="ARBA" id="ARBA00022840"/>
    </source>
</evidence>
<gene>
    <name evidence="5" type="primary">hslU</name>
    <name evidence="9" type="ORF">EV211_11235</name>
</gene>
<evidence type="ECO:0000256" key="2">
    <source>
        <dbReference type="ARBA" id="ARBA00022741"/>
    </source>
</evidence>
<feature type="binding site" evidence="5">
    <location>
        <position position="366"/>
    </location>
    <ligand>
        <name>ATP</name>
        <dbReference type="ChEBI" id="CHEBI:30616"/>
    </ligand>
</feature>
<dbReference type="InterPro" id="IPR004491">
    <property type="entry name" value="HslU"/>
</dbReference>
<dbReference type="CDD" id="cd19498">
    <property type="entry name" value="RecA-like_HslU"/>
    <property type="match status" value="1"/>
</dbReference>
<dbReference type="PANTHER" id="PTHR48102:SF3">
    <property type="entry name" value="ATP-DEPENDENT PROTEASE ATPASE SUBUNIT HSLU"/>
    <property type="match status" value="1"/>
</dbReference>
<feature type="binding site" evidence="5">
    <location>
        <position position="32"/>
    </location>
    <ligand>
        <name>ATP</name>
        <dbReference type="ChEBI" id="CHEBI:30616"/>
    </ligand>
</feature>